<feature type="compositionally biased region" description="Basic and acidic residues" evidence="1">
    <location>
        <begin position="19"/>
        <end position="33"/>
    </location>
</feature>
<evidence type="ECO:0000313" key="3">
    <source>
        <dbReference type="Proteomes" id="UP000789396"/>
    </source>
</evidence>
<feature type="region of interest" description="Disordered" evidence="1">
    <location>
        <begin position="1"/>
        <end position="64"/>
    </location>
</feature>
<dbReference type="EMBL" id="CAJVPZ010003596">
    <property type="protein sequence ID" value="CAG8532760.1"/>
    <property type="molecule type" value="Genomic_DNA"/>
</dbReference>
<proteinExistence type="predicted"/>
<comment type="caution">
    <text evidence="2">The sequence shown here is derived from an EMBL/GenBank/DDBJ whole genome shotgun (WGS) entry which is preliminary data.</text>
</comment>
<gene>
    <name evidence="2" type="ORF">RFULGI_LOCUS3867</name>
</gene>
<feature type="non-terminal residue" evidence="2">
    <location>
        <position position="1"/>
    </location>
</feature>
<keyword evidence="3" id="KW-1185">Reference proteome</keyword>
<sequence length="64" mass="6919">YLTIPTEQSPTYSINTEAEQEKSNSPEHDRTTEDPNPPPPPSSSQPPPPPEDAGHQSPLPSTSK</sequence>
<dbReference type="Proteomes" id="UP000789396">
    <property type="component" value="Unassembled WGS sequence"/>
</dbReference>
<evidence type="ECO:0000313" key="2">
    <source>
        <dbReference type="EMBL" id="CAG8532760.1"/>
    </source>
</evidence>
<name>A0A9N9FH57_9GLOM</name>
<dbReference type="AlphaFoldDB" id="A0A9N9FH57"/>
<organism evidence="2 3">
    <name type="scientific">Racocetra fulgida</name>
    <dbReference type="NCBI Taxonomy" id="60492"/>
    <lineage>
        <taxon>Eukaryota</taxon>
        <taxon>Fungi</taxon>
        <taxon>Fungi incertae sedis</taxon>
        <taxon>Mucoromycota</taxon>
        <taxon>Glomeromycotina</taxon>
        <taxon>Glomeromycetes</taxon>
        <taxon>Diversisporales</taxon>
        <taxon>Gigasporaceae</taxon>
        <taxon>Racocetra</taxon>
    </lineage>
</organism>
<evidence type="ECO:0000256" key="1">
    <source>
        <dbReference type="SAM" id="MobiDB-lite"/>
    </source>
</evidence>
<reference evidence="2" key="1">
    <citation type="submission" date="2021-06" db="EMBL/GenBank/DDBJ databases">
        <authorList>
            <person name="Kallberg Y."/>
            <person name="Tangrot J."/>
            <person name="Rosling A."/>
        </authorList>
    </citation>
    <scope>NUCLEOTIDE SEQUENCE</scope>
    <source>
        <strain evidence="2">IN212</strain>
    </source>
</reference>
<protein>
    <submittedName>
        <fullName evidence="2">13144_t:CDS:1</fullName>
    </submittedName>
</protein>
<feature type="compositionally biased region" description="Pro residues" evidence="1">
    <location>
        <begin position="35"/>
        <end position="51"/>
    </location>
</feature>
<feature type="compositionally biased region" description="Polar residues" evidence="1">
    <location>
        <begin position="1"/>
        <end position="17"/>
    </location>
</feature>
<accession>A0A9N9FH57</accession>